<keyword evidence="1" id="KW-0812">Transmembrane</keyword>
<evidence type="ECO:0000313" key="3">
    <source>
        <dbReference type="EMBL" id="KAF5403906.1"/>
    </source>
</evidence>
<dbReference type="EMBL" id="LUCH01000981">
    <property type="protein sequence ID" value="KAF5403906.1"/>
    <property type="molecule type" value="Genomic_DNA"/>
</dbReference>
<comment type="caution">
    <text evidence="3">The sequence shown here is derived from an EMBL/GenBank/DDBJ whole genome shotgun (WGS) entry which is preliminary data.</text>
</comment>
<sequence>MTSICRILLWSWVILFCSDEQQAIRIQVIPQGNILYKDIDSELTVYSSSSGCTGSCSIVCTIRTVLDDAKAEQEWHFNQSVSLQPLQPGVYILSCAFHSPHLKNVTKRLLLLNKNITHLDCAGAPTMIYYTGYWQDHRVCCRRHPLPTDWLRKMRGSLRTVCQPTHCSSNSSLIGFTLGILYVVDMDGTNPKRVWIQCEGKFETWIYFQKPPVQILEVKIYPPEQLVFSHTVKQLKTCIGWSDETTCLEETALHSQIECQVNYYGHIQTNQMVNLTNFTRVMRTDNVAEGQYRISCWVHRFNISGQHTCVILHQGLYMLRCRTIPHIIYLDRDIVDLPFCFWVATVRKAWQNVLRSMNALTKQVECGFYVPQVNFLNKNTTEKPTRANLEIGLYELRCGEVLVKQNIWVADTSKHVEIRVSPATYILNNTHYGTLEAKLFIVGLSGIMNRYLQYMHPVTCRLVYSIIHQHLVWNFTDSIKLEMLLDGPMQMHCENLDFHVSTTVQKFVVTTLNHPAKCLPPKAINLQSPVLHRYVTCRNALSPRPLLMPIASETDQPKCIDAQKRYSFANGQFITSVAPTAPTMQPMMCSGSNKNHTVFFYDNSVKLHIRPKQHFYVFSQTTPVKMYFYSKTISKYENRLLKKTPLHCSLFIKQASDSGAELVKEIKGNMLNLQTLGVEQKSNTYLIECSAFDRMLSDTIVLIILDPRDVSLKIVGAENNILFNDAPYTFTCVLNSPVFIDPAPKPQWITLEKGGKATVYSNELRVDKNSSLGWHAHLCIYIKTWITLKKILSFVLYDKSQLTVQTKFSNGNRSFVSYMGSELPTISCVPTGVLRGDKLQLNWTLLFGNLDYQVYYNRTDTILKMNGQRQGYATMRCSSSYESRCLSRLVILLRTGRNIMPRIVPRRRVQARPTNVRCDLPHHPLRLHEYTLSSKSHFTVKNRLRYLQIEEREVLLPTTRQFGEITCQTIGHYLGAPLHFTHTTMVNEIIENVTLEIYPRTASFHVGESIRCVEHNLIYNEPPIMQFLVYPDGVKPRPYYRGNVTFDGGFTGGPYVVRCLLLSRRGVTFSTNYAFSIHEEPWDVFIEVIRRNNTLSHFHCQTTGYPTDNLVYTWNMNHHPGGVLMSIGKDLYITKYTVAGYLSVTCEVWSPESHTFDSLLVDHEETLAMKDFVHENYRSVFLENTHYPFFITNGLWAIALVWLAGIFVKVFSRKANDRTGSYLIEEYCEQNVGNSFVYIRETDIKPIFGTVHDLLNQYALLYELIQQSGVLHKENTTISHAQTSLLMEEQERPYFESLNSTKEEVFNSRSSKLSMQQNTSSLLPKLRRYRTDPRRFVKRSE</sequence>
<accession>A0A8J4TL32</accession>
<name>A0A8J4TL32_9TREM</name>
<evidence type="ECO:0000313" key="4">
    <source>
        <dbReference type="Proteomes" id="UP000748531"/>
    </source>
</evidence>
<keyword evidence="1" id="KW-1133">Transmembrane helix</keyword>
<evidence type="ECO:0008006" key="5">
    <source>
        <dbReference type="Google" id="ProtNLM"/>
    </source>
</evidence>
<organism evidence="3 4">
    <name type="scientific">Paragonimus heterotremus</name>
    <dbReference type="NCBI Taxonomy" id="100268"/>
    <lineage>
        <taxon>Eukaryota</taxon>
        <taxon>Metazoa</taxon>
        <taxon>Spiralia</taxon>
        <taxon>Lophotrochozoa</taxon>
        <taxon>Platyhelminthes</taxon>
        <taxon>Trematoda</taxon>
        <taxon>Digenea</taxon>
        <taxon>Plagiorchiida</taxon>
        <taxon>Troglotremata</taxon>
        <taxon>Troglotrematidae</taxon>
        <taxon>Paragonimus</taxon>
    </lineage>
</organism>
<keyword evidence="4" id="KW-1185">Reference proteome</keyword>
<feature type="signal peptide" evidence="2">
    <location>
        <begin position="1"/>
        <end position="23"/>
    </location>
</feature>
<evidence type="ECO:0000256" key="1">
    <source>
        <dbReference type="SAM" id="Phobius"/>
    </source>
</evidence>
<feature type="chain" id="PRO_5035214841" description="Ig-like domain-containing protein" evidence="2">
    <location>
        <begin position="24"/>
        <end position="1341"/>
    </location>
</feature>
<reference evidence="3" key="1">
    <citation type="submission" date="2019-05" db="EMBL/GenBank/DDBJ databases">
        <title>Annotation for the trematode Paragonimus heterotremus.</title>
        <authorList>
            <person name="Choi Y.-J."/>
        </authorList>
    </citation>
    <scope>NUCLEOTIDE SEQUENCE</scope>
    <source>
        <strain evidence="3">LC</strain>
    </source>
</reference>
<dbReference type="OrthoDB" id="6243558at2759"/>
<feature type="transmembrane region" description="Helical" evidence="1">
    <location>
        <begin position="1187"/>
        <end position="1208"/>
    </location>
</feature>
<proteinExistence type="predicted"/>
<dbReference type="Proteomes" id="UP000748531">
    <property type="component" value="Unassembled WGS sequence"/>
</dbReference>
<protein>
    <recommendedName>
        <fullName evidence="5">Ig-like domain-containing protein</fullName>
    </recommendedName>
</protein>
<gene>
    <name evidence="3" type="ORF">PHET_02532</name>
</gene>
<keyword evidence="1" id="KW-0472">Membrane</keyword>
<keyword evidence="2" id="KW-0732">Signal</keyword>
<evidence type="ECO:0000256" key="2">
    <source>
        <dbReference type="SAM" id="SignalP"/>
    </source>
</evidence>